<feature type="coiled-coil region" evidence="1">
    <location>
        <begin position="217"/>
        <end position="251"/>
    </location>
</feature>
<evidence type="ECO:0000313" key="3">
    <source>
        <dbReference type="Proteomes" id="UP000268059"/>
    </source>
</evidence>
<dbReference type="Proteomes" id="UP000268059">
    <property type="component" value="Chromosome"/>
</dbReference>
<keyword evidence="1" id="KW-0175">Coiled coil</keyword>
<sequence length="480" mass="54833">MHHDELEQRILSALPAYVFFHNIDTYLNTTGAVPDPMKLGCGSVDEAYEIVFSIFSLIVKRELEEVDLTMAEIVDTLKDFSLQTTETLSLKEIGIRIVIEILMNGSAPMMPYNSVRISFITSQSSTEEKGKVIYKPTQQGLKFYFSTHEYEAYLENLNGMRFDLMLLEEKINAGDYKSAVRNAQRIYAAIVTQHAMIEDFYEKIAAQPLATNTDEMFKEKREVVDALNDAKQRLEKIMKHADMKIEGLQQLNDEEKMNQYAPALREISDLSNRCLSKDAQTIALYMGLDAYWQKQVLAAAQADHPQRFSVSELTSALQSDSNPINLEDLLSIFMIKPLPKTFSLSRLDETKEEKVTNEEDYAMKKMEEPVETQRYRYDEIAKILLSWLRDHLAIKSPQKLSEMMPYPHELVAHKEETGGWVTSVLIDLYQSCNGMDHDMTPLDRLAQEVGCPSFVITAIQGTCATLDGELDHDLIFEVKR</sequence>
<proteinExistence type="predicted"/>
<dbReference type="AlphaFoldDB" id="A0A3G9J7N5"/>
<keyword evidence="3" id="KW-1185">Reference proteome</keyword>
<accession>A0A3G9J7N5</accession>
<dbReference type="InParanoid" id="A0A3G9J7N5"/>
<dbReference type="KEGG" id="ebm:SG0102_15060"/>
<evidence type="ECO:0000256" key="1">
    <source>
        <dbReference type="SAM" id="Coils"/>
    </source>
</evidence>
<dbReference type="EMBL" id="AP019309">
    <property type="protein sequence ID" value="BBH26572.1"/>
    <property type="molecule type" value="Genomic_DNA"/>
</dbReference>
<organism evidence="2 3">
    <name type="scientific">Intestinibaculum porci</name>
    <dbReference type="NCBI Taxonomy" id="2487118"/>
    <lineage>
        <taxon>Bacteria</taxon>
        <taxon>Bacillati</taxon>
        <taxon>Bacillota</taxon>
        <taxon>Erysipelotrichia</taxon>
        <taxon>Erysipelotrichales</taxon>
        <taxon>Erysipelotrichaceae</taxon>
        <taxon>Intestinibaculum</taxon>
    </lineage>
</organism>
<evidence type="ECO:0000313" key="2">
    <source>
        <dbReference type="EMBL" id="BBH26572.1"/>
    </source>
</evidence>
<reference evidence="2 3" key="1">
    <citation type="submission" date="2018-11" db="EMBL/GenBank/DDBJ databases">
        <title>Novel Erysipelotrichaceae bacterium isolated from small intestine of a swine.</title>
        <authorList>
            <person name="Kim J.S."/>
            <person name="Choe H."/>
            <person name="Lee Y.R."/>
            <person name="Kim K.M."/>
            <person name="Park D.S."/>
        </authorList>
    </citation>
    <scope>NUCLEOTIDE SEQUENCE [LARGE SCALE GENOMIC DNA]</scope>
    <source>
        <strain evidence="2 3">SG0102</strain>
    </source>
</reference>
<protein>
    <submittedName>
        <fullName evidence="2">Uncharacterized protein</fullName>
    </submittedName>
</protein>
<name>A0A3G9J7N5_9FIRM</name>
<dbReference type="RefSeq" id="WP_125119424.1">
    <property type="nucleotide sequence ID" value="NZ_AP019309.1"/>
</dbReference>
<gene>
    <name evidence="2" type="ORF">SG0102_15060</name>
</gene>